<feature type="binding site" evidence="14">
    <location>
        <begin position="257"/>
        <end position="263"/>
    </location>
    <ligand>
        <name>S-adenosyl-L-methionine</name>
        <dbReference type="ChEBI" id="CHEBI:59789"/>
    </ligand>
</feature>
<sequence>MANNWKKSARGKALQAIEDIFDNGAYSNIALNNQLSNSSVQDKDKGLITEIVYGTISKKISLEWYLSHVIKDRDKLDKWVYYLLMISLYQILYLDKVPSHAIVNDAVAIAKNRGNKRGAEKFVNAILRQLTDGDLPSFDSIKRKSKRLSVTYSIPTWLVTKLIEQFGDERALAIMESLSLHSKASVRVVNPQEFDTIKEALDALPSPVAPTALTKDSGYFANNQYFQNGQITIQDETSQLVAPTLAIQGEELILDACSAPGGKTCHMASYLTSGKVLALDIHEHKLVLVEENAERLGVSDKIETKALDAREVHKHFAKDTFDKILVDAPCSGIGLIRRKPDIKYTKDIQDLESLQAVQLEILASVCQTIRKGGIITYSTCTIFDEENFQVVEKFLESHSNFEQVELKHTQADIVKDGCLLITPEQYQTDGFFISQFRRVL</sequence>
<dbReference type="RefSeq" id="WP_071793747.1">
    <property type="nucleotide sequence ID" value="NZ_LZDD01000002.1"/>
</dbReference>
<keyword evidence="7 14" id="KW-0489">Methyltransferase</keyword>
<dbReference type="PROSITE" id="PS51686">
    <property type="entry name" value="SAM_MT_RSMB_NOP"/>
    <property type="match status" value="1"/>
</dbReference>
<comment type="function">
    <text evidence="1">Specifically methylates the cytosine at position 967 (m5C967) of 16S rRNA.</text>
</comment>
<dbReference type="InterPro" id="IPR004573">
    <property type="entry name" value="rRNA_ssu_MeTfrase_B"/>
</dbReference>
<dbReference type="GO" id="GO:0008649">
    <property type="term" value="F:rRNA methyltransferase activity"/>
    <property type="evidence" value="ECO:0007669"/>
    <property type="project" value="InterPro"/>
</dbReference>
<dbReference type="SUPFAM" id="SSF53335">
    <property type="entry name" value="S-adenosyl-L-methionine-dependent methyltransferases"/>
    <property type="match status" value="1"/>
</dbReference>
<dbReference type="FunFam" id="3.40.50.150:FF:000022">
    <property type="entry name" value="Ribosomal RNA small subunit methyltransferase B"/>
    <property type="match status" value="1"/>
</dbReference>
<dbReference type="GO" id="GO:0005737">
    <property type="term" value="C:cytoplasm"/>
    <property type="evidence" value="ECO:0007669"/>
    <property type="project" value="UniProtKB-SubCell"/>
</dbReference>
<evidence type="ECO:0000256" key="14">
    <source>
        <dbReference type="PROSITE-ProRule" id="PRU01023"/>
    </source>
</evidence>
<organism evidence="16 17">
    <name type="scientific">Streptococcus bovimastitidis</name>
    <dbReference type="NCBI Taxonomy" id="1856638"/>
    <lineage>
        <taxon>Bacteria</taxon>
        <taxon>Bacillati</taxon>
        <taxon>Bacillota</taxon>
        <taxon>Bacilli</taxon>
        <taxon>Lactobacillales</taxon>
        <taxon>Streptococcaceae</taxon>
        <taxon>Streptococcus</taxon>
    </lineage>
</organism>
<feature type="domain" description="SAM-dependent MTase RsmB/NOP-type" evidence="15">
    <location>
        <begin position="161"/>
        <end position="439"/>
    </location>
</feature>
<evidence type="ECO:0000256" key="10">
    <source>
        <dbReference type="ARBA" id="ARBA00022884"/>
    </source>
</evidence>
<evidence type="ECO:0000256" key="11">
    <source>
        <dbReference type="ARBA" id="ARBA00030399"/>
    </source>
</evidence>
<evidence type="ECO:0000256" key="3">
    <source>
        <dbReference type="ARBA" id="ARBA00007494"/>
    </source>
</evidence>
<comment type="similarity">
    <text evidence="3 14">Belongs to the class I-like SAM-binding methyltransferase superfamily. RsmB/NOP family.</text>
</comment>
<keyword evidence="6" id="KW-0698">rRNA processing</keyword>
<comment type="caution">
    <text evidence="16">The sequence shown here is derived from an EMBL/GenBank/DDBJ whole genome shotgun (WGS) entry which is preliminary data.</text>
</comment>
<proteinExistence type="inferred from homology"/>
<dbReference type="NCBIfam" id="TIGR00563">
    <property type="entry name" value="rsmB"/>
    <property type="match status" value="1"/>
</dbReference>
<keyword evidence="8 14" id="KW-0808">Transferase</keyword>
<dbReference type="OrthoDB" id="9810297at2"/>
<dbReference type="EC" id="2.1.1.176" evidence="4"/>
<dbReference type="PANTHER" id="PTHR22807:SF53">
    <property type="entry name" value="RIBOSOMAL RNA SMALL SUBUNIT METHYLTRANSFERASE B-RELATED"/>
    <property type="match status" value="1"/>
</dbReference>
<dbReference type="PRINTS" id="PR02008">
    <property type="entry name" value="RCMTFAMILY"/>
</dbReference>
<gene>
    <name evidence="16" type="ORF">A9Q68_05765</name>
</gene>
<reference evidence="17" key="1">
    <citation type="submission" date="2016-06" db="EMBL/GenBank/DDBJ databases">
        <authorList>
            <person name="de Vries S.P.W."/>
            <person name="Hadjirin N.F."/>
            <person name="Lay E.M."/>
            <person name="Zadoks R.N."/>
            <person name="Peacock S.J."/>
            <person name="Parkhill J."/>
            <person name="Grant A.J."/>
            <person name="Mcdougall S."/>
            <person name="Holmes M.A."/>
        </authorList>
    </citation>
    <scope>NUCLEOTIDE SEQUENCE [LARGE SCALE GENOMIC DNA]</scope>
    <source>
        <strain evidence="17">NZ1587</strain>
    </source>
</reference>
<dbReference type="InterPro" id="IPR029063">
    <property type="entry name" value="SAM-dependent_MTases_sf"/>
</dbReference>
<evidence type="ECO:0000256" key="13">
    <source>
        <dbReference type="ARBA" id="ARBA00047283"/>
    </source>
</evidence>
<feature type="binding site" evidence="14">
    <location>
        <position position="327"/>
    </location>
    <ligand>
        <name>S-adenosyl-L-methionine</name>
        <dbReference type="ChEBI" id="CHEBI:59789"/>
    </ligand>
</feature>
<dbReference type="GO" id="GO:0003723">
    <property type="term" value="F:RNA binding"/>
    <property type="evidence" value="ECO:0007669"/>
    <property type="project" value="UniProtKB-UniRule"/>
</dbReference>
<evidence type="ECO:0000313" key="17">
    <source>
        <dbReference type="Proteomes" id="UP000182015"/>
    </source>
</evidence>
<evidence type="ECO:0000256" key="5">
    <source>
        <dbReference type="ARBA" id="ARBA00022490"/>
    </source>
</evidence>
<dbReference type="InterPro" id="IPR018314">
    <property type="entry name" value="RsmB/NOL1/NOP2-like_CS"/>
</dbReference>
<dbReference type="InterPro" id="IPR049560">
    <property type="entry name" value="MeTrfase_RsmB-F_NOP2_cat"/>
</dbReference>
<dbReference type="Gene3D" id="1.10.940.10">
    <property type="entry name" value="NusB-like"/>
    <property type="match status" value="1"/>
</dbReference>
<dbReference type="AlphaFoldDB" id="A0A1L8ML30"/>
<dbReference type="Gene3D" id="3.30.70.1170">
    <property type="entry name" value="Sun protein, domain 3"/>
    <property type="match status" value="1"/>
</dbReference>
<dbReference type="InterPro" id="IPR006027">
    <property type="entry name" value="NusB_RsmB_TIM44"/>
</dbReference>
<keyword evidence="9 14" id="KW-0949">S-adenosyl-L-methionine</keyword>
<feature type="binding site" evidence="14">
    <location>
        <position position="280"/>
    </location>
    <ligand>
        <name>S-adenosyl-L-methionine</name>
        <dbReference type="ChEBI" id="CHEBI:59789"/>
    </ligand>
</feature>
<dbReference type="EMBL" id="LZDD01000002">
    <property type="protein sequence ID" value="OJF71490.1"/>
    <property type="molecule type" value="Genomic_DNA"/>
</dbReference>
<dbReference type="InterPro" id="IPR023267">
    <property type="entry name" value="RCMT"/>
</dbReference>
<protein>
    <recommendedName>
        <fullName evidence="4">16S rRNA (cytosine(967)-C(5))-methyltransferase</fullName>
        <ecNumber evidence="4">2.1.1.176</ecNumber>
    </recommendedName>
    <alternativeName>
        <fullName evidence="11">16S rRNA m5C967 methyltransferase</fullName>
    </alternativeName>
    <alternativeName>
        <fullName evidence="12">rRNA (cytosine-C(5)-)-methyltransferase RsmB</fullName>
    </alternativeName>
</protein>
<evidence type="ECO:0000256" key="9">
    <source>
        <dbReference type="ARBA" id="ARBA00022691"/>
    </source>
</evidence>
<dbReference type="PANTHER" id="PTHR22807">
    <property type="entry name" value="NOP2 YEAST -RELATED NOL1/NOP2/FMU SUN DOMAIN-CONTAINING"/>
    <property type="match status" value="1"/>
</dbReference>
<comment type="catalytic activity">
    <reaction evidence="13">
        <text>cytidine(967) in 16S rRNA + S-adenosyl-L-methionine = 5-methylcytidine(967) in 16S rRNA + S-adenosyl-L-homocysteine + H(+)</text>
        <dbReference type="Rhea" id="RHEA:42748"/>
        <dbReference type="Rhea" id="RHEA-COMP:10219"/>
        <dbReference type="Rhea" id="RHEA-COMP:10220"/>
        <dbReference type="ChEBI" id="CHEBI:15378"/>
        <dbReference type="ChEBI" id="CHEBI:57856"/>
        <dbReference type="ChEBI" id="CHEBI:59789"/>
        <dbReference type="ChEBI" id="CHEBI:74483"/>
        <dbReference type="ChEBI" id="CHEBI:82748"/>
        <dbReference type="EC" id="2.1.1.176"/>
    </reaction>
</comment>
<dbReference type="SUPFAM" id="SSF48013">
    <property type="entry name" value="NusB-like"/>
    <property type="match status" value="1"/>
</dbReference>
<evidence type="ECO:0000256" key="7">
    <source>
        <dbReference type="ARBA" id="ARBA00022603"/>
    </source>
</evidence>
<keyword evidence="17" id="KW-1185">Reference proteome</keyword>
<keyword evidence="5" id="KW-0963">Cytoplasm</keyword>
<evidence type="ECO:0000256" key="12">
    <source>
        <dbReference type="ARBA" id="ARBA00031088"/>
    </source>
</evidence>
<dbReference type="NCBIfam" id="NF011494">
    <property type="entry name" value="PRK14902.1"/>
    <property type="match status" value="1"/>
</dbReference>
<dbReference type="InterPro" id="IPR035926">
    <property type="entry name" value="NusB-like_sf"/>
</dbReference>
<evidence type="ECO:0000256" key="8">
    <source>
        <dbReference type="ARBA" id="ARBA00022679"/>
    </source>
</evidence>
<dbReference type="Gene3D" id="3.40.50.150">
    <property type="entry name" value="Vaccinia Virus protein VP39"/>
    <property type="match status" value="1"/>
</dbReference>
<dbReference type="Proteomes" id="UP000182015">
    <property type="component" value="Unassembled WGS sequence"/>
</dbReference>
<evidence type="ECO:0000259" key="15">
    <source>
        <dbReference type="PROSITE" id="PS51686"/>
    </source>
</evidence>
<dbReference type="FunFam" id="1.10.940.10:FF:000006">
    <property type="entry name" value="16S rRNA (Cytosine(967)-C(5))-methyltransferase RsmB"/>
    <property type="match status" value="1"/>
</dbReference>
<evidence type="ECO:0000256" key="1">
    <source>
        <dbReference type="ARBA" id="ARBA00002724"/>
    </source>
</evidence>
<dbReference type="InterPro" id="IPR001678">
    <property type="entry name" value="MeTrfase_RsmB-F_NOP2_dom"/>
</dbReference>
<evidence type="ECO:0000256" key="4">
    <source>
        <dbReference type="ARBA" id="ARBA00012140"/>
    </source>
</evidence>
<comment type="subcellular location">
    <subcellularLocation>
        <location evidence="2">Cytoplasm</location>
    </subcellularLocation>
</comment>
<dbReference type="Pfam" id="PF01189">
    <property type="entry name" value="Methyltr_RsmB-F"/>
    <property type="match status" value="1"/>
</dbReference>
<dbReference type="CDD" id="cd02440">
    <property type="entry name" value="AdoMet_MTases"/>
    <property type="match status" value="1"/>
</dbReference>
<feature type="active site" description="Nucleophile" evidence="14">
    <location>
        <position position="380"/>
    </location>
</feature>
<evidence type="ECO:0000313" key="16">
    <source>
        <dbReference type="EMBL" id="OJF71490.1"/>
    </source>
</evidence>
<dbReference type="GO" id="GO:0006355">
    <property type="term" value="P:regulation of DNA-templated transcription"/>
    <property type="evidence" value="ECO:0007669"/>
    <property type="project" value="InterPro"/>
</dbReference>
<keyword evidence="10 14" id="KW-0694">RNA-binding</keyword>
<dbReference type="STRING" id="1856638.A9Q68_05765"/>
<evidence type="ECO:0000256" key="2">
    <source>
        <dbReference type="ARBA" id="ARBA00004496"/>
    </source>
</evidence>
<name>A0A1L8ML30_9STRE</name>
<feature type="binding site" evidence="14">
    <location>
        <position position="308"/>
    </location>
    <ligand>
        <name>S-adenosyl-L-methionine</name>
        <dbReference type="ChEBI" id="CHEBI:59789"/>
    </ligand>
</feature>
<accession>A0A1L8ML30</accession>
<dbReference type="PROSITE" id="PS01153">
    <property type="entry name" value="NOL1_NOP2_SUN"/>
    <property type="match status" value="1"/>
</dbReference>
<dbReference type="Pfam" id="PF01029">
    <property type="entry name" value="NusB"/>
    <property type="match status" value="1"/>
</dbReference>
<evidence type="ECO:0000256" key="6">
    <source>
        <dbReference type="ARBA" id="ARBA00022552"/>
    </source>
</evidence>